<evidence type="ECO:0000256" key="12">
    <source>
        <dbReference type="RuleBase" id="RU000688"/>
    </source>
</evidence>
<keyword evidence="4 12" id="KW-0812">Transmembrane</keyword>
<organism evidence="15 16">
    <name type="scientific">Eleutherodactylus coqui</name>
    <name type="common">Puerto Rican coqui</name>
    <dbReference type="NCBI Taxonomy" id="57060"/>
    <lineage>
        <taxon>Eukaryota</taxon>
        <taxon>Metazoa</taxon>
        <taxon>Chordata</taxon>
        <taxon>Craniata</taxon>
        <taxon>Vertebrata</taxon>
        <taxon>Euteleostomi</taxon>
        <taxon>Amphibia</taxon>
        <taxon>Batrachia</taxon>
        <taxon>Anura</taxon>
        <taxon>Neobatrachia</taxon>
        <taxon>Hyloidea</taxon>
        <taxon>Eleutherodactylidae</taxon>
        <taxon>Eleutherodactylinae</taxon>
        <taxon>Eleutherodactylus</taxon>
        <taxon>Eleutherodactylus</taxon>
    </lineage>
</organism>
<gene>
    <name evidence="15" type="ORF">GDO78_022411</name>
</gene>
<dbReference type="OrthoDB" id="5950740at2759"/>
<evidence type="ECO:0000256" key="3">
    <source>
        <dbReference type="ARBA" id="ARBA00022606"/>
    </source>
</evidence>
<dbReference type="InterPro" id="IPR000725">
    <property type="entry name" value="Olfact_rcpt"/>
</dbReference>
<dbReference type="EMBL" id="WNTK01008014">
    <property type="protein sequence ID" value="KAG9463111.1"/>
    <property type="molecule type" value="Genomic_DNA"/>
</dbReference>
<evidence type="ECO:0000256" key="4">
    <source>
        <dbReference type="ARBA" id="ARBA00022692"/>
    </source>
</evidence>
<dbReference type="PANTHER" id="PTHR26453">
    <property type="entry name" value="OLFACTORY RECEPTOR"/>
    <property type="match status" value="1"/>
</dbReference>
<feature type="transmembrane region" description="Helical" evidence="13">
    <location>
        <begin position="117"/>
        <end position="146"/>
    </location>
</feature>
<keyword evidence="9 12" id="KW-0675">Receptor</keyword>
<feature type="transmembrane region" description="Helical" evidence="13">
    <location>
        <begin position="193"/>
        <end position="212"/>
    </location>
</feature>
<evidence type="ECO:0000256" key="9">
    <source>
        <dbReference type="ARBA" id="ARBA00023170"/>
    </source>
</evidence>
<reference evidence="15" key="1">
    <citation type="thesis" date="2020" institute="ProQuest LLC" country="789 East Eisenhower Parkway, Ann Arbor, MI, USA">
        <title>Comparative Genomics and Chromosome Evolution.</title>
        <authorList>
            <person name="Mudd A.B."/>
        </authorList>
    </citation>
    <scope>NUCLEOTIDE SEQUENCE</scope>
    <source>
        <strain evidence="15">HN-11 Male</strain>
        <tissue evidence="15">Kidney and liver</tissue>
    </source>
</reference>
<comment type="caution">
    <text evidence="15">The sequence shown here is derived from an EMBL/GenBank/DDBJ whole genome shotgun (WGS) entry which is preliminary data.</text>
</comment>
<evidence type="ECO:0000313" key="15">
    <source>
        <dbReference type="EMBL" id="KAG9463111.1"/>
    </source>
</evidence>
<evidence type="ECO:0000256" key="7">
    <source>
        <dbReference type="ARBA" id="ARBA00023040"/>
    </source>
</evidence>
<comment type="subcellular location">
    <subcellularLocation>
        <location evidence="1 13">Cell membrane</location>
        <topology evidence="1 13">Multi-pass membrane protein</topology>
    </subcellularLocation>
</comment>
<keyword evidence="7 12" id="KW-0297">G-protein coupled receptor</keyword>
<proteinExistence type="inferred from homology"/>
<dbReference type="PROSITE" id="PS50262">
    <property type="entry name" value="G_PROTEIN_RECEP_F1_2"/>
    <property type="match status" value="1"/>
</dbReference>
<feature type="domain" description="G-protein coupled receptors family 1 profile" evidence="14">
    <location>
        <begin position="1"/>
        <end position="210"/>
    </location>
</feature>
<evidence type="ECO:0000256" key="13">
    <source>
        <dbReference type="RuleBase" id="RU363047"/>
    </source>
</evidence>
<keyword evidence="10" id="KW-0325">Glycoprotein</keyword>
<feature type="non-terminal residue" evidence="15">
    <location>
        <position position="227"/>
    </location>
</feature>
<feature type="transmembrane region" description="Helical" evidence="13">
    <location>
        <begin position="12"/>
        <end position="38"/>
    </location>
</feature>
<keyword evidence="6 13" id="KW-1133">Transmembrane helix</keyword>
<sequence length="227" mass="25788">MLINLLSQNKTITFYGCALQMCIFLLMGSAECYMLAAMAYDRYNAICHPLLYNNIMKRVICIMLVIGSWITGTIVGILQTILIFSLPFCNSNRINNFYCDIPPLMSLACTETQFNQIVMLIITFVIILGPFTLTVISYGNIIWTVIKHHSAGMRKKAFSTCTSHLMVVSLFYGSTSVMYLRPRSSYGMNEEKFLSLIYTIIAPLLNPFIYTLRNNDVKNAFKKLVSK</sequence>
<dbReference type="GO" id="GO:0005886">
    <property type="term" value="C:plasma membrane"/>
    <property type="evidence" value="ECO:0007669"/>
    <property type="project" value="UniProtKB-SubCell"/>
</dbReference>
<evidence type="ECO:0000256" key="2">
    <source>
        <dbReference type="ARBA" id="ARBA00022475"/>
    </source>
</evidence>
<evidence type="ECO:0000256" key="6">
    <source>
        <dbReference type="ARBA" id="ARBA00022989"/>
    </source>
</evidence>
<keyword evidence="8 13" id="KW-0472">Membrane</keyword>
<keyword evidence="2 13" id="KW-1003">Cell membrane</keyword>
<dbReference type="PRINTS" id="PR00245">
    <property type="entry name" value="OLFACTORYR"/>
</dbReference>
<keyword evidence="16" id="KW-1185">Reference proteome</keyword>
<evidence type="ECO:0000256" key="1">
    <source>
        <dbReference type="ARBA" id="ARBA00004651"/>
    </source>
</evidence>
<evidence type="ECO:0000256" key="8">
    <source>
        <dbReference type="ARBA" id="ARBA00023136"/>
    </source>
</evidence>
<feature type="transmembrane region" description="Helical" evidence="13">
    <location>
        <begin position="59"/>
        <end position="86"/>
    </location>
</feature>
<dbReference type="PROSITE" id="PS00237">
    <property type="entry name" value="G_PROTEIN_RECEP_F1_1"/>
    <property type="match status" value="1"/>
</dbReference>
<evidence type="ECO:0000256" key="11">
    <source>
        <dbReference type="ARBA" id="ARBA00023224"/>
    </source>
</evidence>
<comment type="similarity">
    <text evidence="12">Belongs to the G-protein coupled receptor 1 family.</text>
</comment>
<evidence type="ECO:0000259" key="14">
    <source>
        <dbReference type="PROSITE" id="PS50262"/>
    </source>
</evidence>
<dbReference type="AlphaFoldDB" id="A0A8J6B9J0"/>
<dbReference type="GO" id="GO:0004930">
    <property type="term" value="F:G protein-coupled receptor activity"/>
    <property type="evidence" value="ECO:0007669"/>
    <property type="project" value="UniProtKB-KW"/>
</dbReference>
<dbReference type="GO" id="GO:0004984">
    <property type="term" value="F:olfactory receptor activity"/>
    <property type="evidence" value="ECO:0007669"/>
    <property type="project" value="InterPro"/>
</dbReference>
<keyword evidence="5 13" id="KW-0552">Olfaction</keyword>
<feature type="transmembrane region" description="Helical" evidence="13">
    <location>
        <begin position="158"/>
        <end position="181"/>
    </location>
</feature>
<dbReference type="SUPFAM" id="SSF81321">
    <property type="entry name" value="Family A G protein-coupled receptor-like"/>
    <property type="match status" value="1"/>
</dbReference>
<evidence type="ECO:0000256" key="10">
    <source>
        <dbReference type="ARBA" id="ARBA00023180"/>
    </source>
</evidence>
<name>A0A8J6B9J0_ELECQ</name>
<keyword evidence="3 13" id="KW-0716">Sensory transduction</keyword>
<protein>
    <recommendedName>
        <fullName evidence="13">Olfactory receptor</fullName>
    </recommendedName>
</protein>
<keyword evidence="11 12" id="KW-0807">Transducer</keyword>
<dbReference type="Proteomes" id="UP000770717">
    <property type="component" value="Unassembled WGS sequence"/>
</dbReference>
<evidence type="ECO:0000256" key="5">
    <source>
        <dbReference type="ARBA" id="ARBA00022725"/>
    </source>
</evidence>
<dbReference type="FunFam" id="1.20.1070.10:FF:000010">
    <property type="entry name" value="Olfactory receptor"/>
    <property type="match status" value="1"/>
</dbReference>
<evidence type="ECO:0000313" key="16">
    <source>
        <dbReference type="Proteomes" id="UP000770717"/>
    </source>
</evidence>
<dbReference type="InterPro" id="IPR000276">
    <property type="entry name" value="GPCR_Rhodpsn"/>
</dbReference>
<dbReference type="Gene3D" id="1.20.1070.10">
    <property type="entry name" value="Rhodopsin 7-helix transmembrane proteins"/>
    <property type="match status" value="1"/>
</dbReference>
<accession>A0A8J6B9J0</accession>
<dbReference type="PRINTS" id="PR00237">
    <property type="entry name" value="GPCRRHODOPSN"/>
</dbReference>
<dbReference type="InterPro" id="IPR017452">
    <property type="entry name" value="GPCR_Rhodpsn_7TM"/>
</dbReference>
<dbReference type="Pfam" id="PF13853">
    <property type="entry name" value="7tm_4"/>
    <property type="match status" value="1"/>
</dbReference>